<evidence type="ECO:0000256" key="2">
    <source>
        <dbReference type="ARBA" id="ARBA00023242"/>
    </source>
</evidence>
<feature type="region of interest" description="Disordered" evidence="3">
    <location>
        <begin position="99"/>
        <end position="132"/>
    </location>
</feature>
<accession>A0A2I0LD40</accession>
<dbReference type="CDD" id="cd21865">
    <property type="entry name" value="DEUBAD_NFRKB"/>
    <property type="match status" value="1"/>
</dbReference>
<organism evidence="5 6">
    <name type="scientific">Punica granatum</name>
    <name type="common">Pomegranate</name>
    <dbReference type="NCBI Taxonomy" id="22663"/>
    <lineage>
        <taxon>Eukaryota</taxon>
        <taxon>Viridiplantae</taxon>
        <taxon>Streptophyta</taxon>
        <taxon>Embryophyta</taxon>
        <taxon>Tracheophyta</taxon>
        <taxon>Spermatophyta</taxon>
        <taxon>Magnoliopsida</taxon>
        <taxon>eudicotyledons</taxon>
        <taxon>Gunneridae</taxon>
        <taxon>Pentapetalae</taxon>
        <taxon>rosids</taxon>
        <taxon>malvids</taxon>
        <taxon>Myrtales</taxon>
        <taxon>Lythraceae</taxon>
        <taxon>Punica</taxon>
    </lineage>
</organism>
<evidence type="ECO:0000313" key="5">
    <source>
        <dbReference type="EMBL" id="PKI78598.1"/>
    </source>
</evidence>
<protein>
    <recommendedName>
        <fullName evidence="4">DEUBAD domain-containing protein</fullName>
    </recommendedName>
</protein>
<dbReference type="STRING" id="22663.A0A2I0LD40"/>
<evidence type="ECO:0000259" key="4">
    <source>
        <dbReference type="PROSITE" id="PS51916"/>
    </source>
</evidence>
<gene>
    <name evidence="5" type="ORF">CRG98_000975</name>
</gene>
<comment type="subcellular location">
    <subcellularLocation>
        <location evidence="1">Nucleus</location>
    </subcellularLocation>
</comment>
<dbReference type="PROSITE" id="PS51916">
    <property type="entry name" value="DEUBAD"/>
    <property type="match status" value="1"/>
</dbReference>
<feature type="domain" description="DEUBAD" evidence="4">
    <location>
        <begin position="161"/>
        <end position="273"/>
    </location>
</feature>
<keyword evidence="6" id="KW-1185">Reference proteome</keyword>
<dbReference type="AlphaFoldDB" id="A0A2I0LD40"/>
<dbReference type="PANTHER" id="PTHR13052:SF0">
    <property type="entry name" value="DNA-BINDING PROTEIN-LIKE"/>
    <property type="match status" value="1"/>
</dbReference>
<dbReference type="EMBL" id="PGOL01000038">
    <property type="protein sequence ID" value="PKI78598.1"/>
    <property type="molecule type" value="Genomic_DNA"/>
</dbReference>
<dbReference type="Proteomes" id="UP000233551">
    <property type="component" value="Unassembled WGS sequence"/>
</dbReference>
<comment type="caution">
    <text evidence="5">The sequence shown here is derived from an EMBL/GenBank/DDBJ whole genome shotgun (WGS) entry which is preliminary data.</text>
</comment>
<feature type="compositionally biased region" description="Acidic residues" evidence="3">
    <location>
        <begin position="101"/>
        <end position="132"/>
    </location>
</feature>
<dbReference type="InterPro" id="IPR044867">
    <property type="entry name" value="DEUBAD_dom"/>
</dbReference>
<dbReference type="GO" id="GO:0031011">
    <property type="term" value="C:Ino80 complex"/>
    <property type="evidence" value="ECO:0007669"/>
    <property type="project" value="InterPro"/>
</dbReference>
<evidence type="ECO:0000256" key="1">
    <source>
        <dbReference type="ARBA" id="ARBA00004123"/>
    </source>
</evidence>
<sequence length="312" mass="36166">MPPRRVINQRRVAEEDELDRRIEQIIDTRLERRLDMIVDQAERMGTLIEAQQEVDPRRRRVPNPTADLEDVEYDSYSEGDANIFTEENPSDDAFFLAGGDGEPEFDEEKEIEGQEDTVLPNDDDDFDEADSGAGSDDFDLLELWETGVEFCQGGSFTCSVPFKIYDLPNLEDVLSVNVWSECLTEEERLGLTKILPDMDQETYMRTMMELFKGCNFHFGNPLKKLFDMLKGGLCEPRVGFFHEGRNSFDKREHYHFLKMHQNGGYSIDEKFRVLNIMKSQKSLMCKKETLWDYKKKCDSSDDDNSMANSLHP</sequence>
<dbReference type="InterPro" id="IPR024867">
    <property type="entry name" value="NFRKB"/>
</dbReference>
<evidence type="ECO:0000313" key="6">
    <source>
        <dbReference type="Proteomes" id="UP000233551"/>
    </source>
</evidence>
<name>A0A2I0LD40_PUNGR</name>
<evidence type="ECO:0000256" key="3">
    <source>
        <dbReference type="SAM" id="MobiDB-lite"/>
    </source>
</evidence>
<dbReference type="PANTHER" id="PTHR13052">
    <property type="entry name" value="NFRKB-RELATED"/>
    <property type="match status" value="1"/>
</dbReference>
<keyword evidence="2" id="KW-0539">Nucleus</keyword>
<reference evidence="5 6" key="1">
    <citation type="submission" date="2017-11" db="EMBL/GenBank/DDBJ databases">
        <title>De-novo sequencing of pomegranate (Punica granatum L.) genome.</title>
        <authorList>
            <person name="Akparov Z."/>
            <person name="Amiraslanov A."/>
            <person name="Hajiyeva S."/>
            <person name="Abbasov M."/>
            <person name="Kaur K."/>
            <person name="Hamwieh A."/>
            <person name="Solovyev V."/>
            <person name="Salamov A."/>
            <person name="Braich B."/>
            <person name="Kosarev P."/>
            <person name="Mahmoud A."/>
            <person name="Hajiyev E."/>
            <person name="Babayeva S."/>
            <person name="Izzatullayeva V."/>
            <person name="Mammadov A."/>
            <person name="Mammadov A."/>
            <person name="Sharifova S."/>
            <person name="Ojaghi J."/>
            <person name="Eynullazada K."/>
            <person name="Bayramov B."/>
            <person name="Abdulazimova A."/>
            <person name="Shahmuradov I."/>
        </authorList>
    </citation>
    <scope>NUCLEOTIDE SEQUENCE [LARGE SCALE GENOMIC DNA]</scope>
    <source>
        <strain evidence="6">cv. AG2017</strain>
        <tissue evidence="5">Leaf</tissue>
    </source>
</reference>
<proteinExistence type="predicted"/>